<dbReference type="Proteomes" id="UP000283530">
    <property type="component" value="Unassembled WGS sequence"/>
</dbReference>
<evidence type="ECO:0000313" key="8">
    <source>
        <dbReference type="EMBL" id="RWR72429.1"/>
    </source>
</evidence>
<comment type="caution">
    <text evidence="8">The sequence shown here is derived from an EMBL/GenBank/DDBJ whole genome shotgun (WGS) entry which is preliminary data.</text>
</comment>
<evidence type="ECO:0000256" key="4">
    <source>
        <dbReference type="ARBA" id="ARBA00022692"/>
    </source>
</evidence>
<name>A0A3S4N3T5_9MAGN</name>
<dbReference type="AlphaFoldDB" id="A0A3S4N3T5"/>
<keyword evidence="9" id="KW-1185">Reference proteome</keyword>
<dbReference type="Pfam" id="PF01733">
    <property type="entry name" value="Nucleoside_tran"/>
    <property type="match status" value="1"/>
</dbReference>
<evidence type="ECO:0000256" key="7">
    <source>
        <dbReference type="SAM" id="Phobius"/>
    </source>
</evidence>
<dbReference type="PIRSF" id="PIRSF016379">
    <property type="entry name" value="ENT"/>
    <property type="match status" value="1"/>
</dbReference>
<evidence type="ECO:0000256" key="6">
    <source>
        <dbReference type="ARBA" id="ARBA00023136"/>
    </source>
</evidence>
<feature type="transmembrane region" description="Helical" evidence="7">
    <location>
        <begin position="296"/>
        <end position="320"/>
    </location>
</feature>
<dbReference type="GO" id="GO:0005886">
    <property type="term" value="C:plasma membrane"/>
    <property type="evidence" value="ECO:0007669"/>
    <property type="project" value="TreeGrafter"/>
</dbReference>
<dbReference type="GO" id="GO:0005337">
    <property type="term" value="F:nucleoside transmembrane transporter activity"/>
    <property type="evidence" value="ECO:0007669"/>
    <property type="project" value="InterPro"/>
</dbReference>
<feature type="transmembrane region" description="Helical" evidence="7">
    <location>
        <begin position="59"/>
        <end position="79"/>
    </location>
</feature>
<dbReference type="PANTHER" id="PTHR10332">
    <property type="entry name" value="EQUILIBRATIVE NUCLEOSIDE TRANSPORTER"/>
    <property type="match status" value="1"/>
</dbReference>
<dbReference type="OrthoDB" id="1856718at2759"/>
<feature type="transmembrane region" description="Helical" evidence="7">
    <location>
        <begin position="357"/>
        <end position="379"/>
    </location>
</feature>
<evidence type="ECO:0000256" key="3">
    <source>
        <dbReference type="ARBA" id="ARBA00022448"/>
    </source>
</evidence>
<feature type="transmembrane region" description="Helical" evidence="7">
    <location>
        <begin position="120"/>
        <end position="144"/>
    </location>
</feature>
<feature type="transmembrane region" description="Helical" evidence="7">
    <location>
        <begin position="332"/>
        <end position="351"/>
    </location>
</feature>
<dbReference type="PRINTS" id="PR01130">
    <property type="entry name" value="DERENTRNSPRT"/>
</dbReference>
<dbReference type="InterPro" id="IPR002259">
    <property type="entry name" value="Eqnu_transpt"/>
</dbReference>
<evidence type="ECO:0000256" key="1">
    <source>
        <dbReference type="ARBA" id="ARBA00004141"/>
    </source>
</evidence>
<keyword evidence="5 7" id="KW-1133">Transmembrane helix</keyword>
<evidence type="ECO:0000256" key="2">
    <source>
        <dbReference type="ARBA" id="ARBA00007965"/>
    </source>
</evidence>
<protein>
    <submittedName>
        <fullName evidence="8">Equilibrative nucleotide transporter 8-like protein</fullName>
    </submittedName>
</protein>
<reference evidence="8 9" key="1">
    <citation type="journal article" date="2019" name="Nat. Plants">
        <title>Stout camphor tree genome fills gaps in understanding of flowering plant genome evolution.</title>
        <authorList>
            <person name="Chaw S.M."/>
            <person name="Liu Y.C."/>
            <person name="Wu Y.W."/>
            <person name="Wang H.Y."/>
            <person name="Lin C.I."/>
            <person name="Wu C.S."/>
            <person name="Ke H.M."/>
            <person name="Chang L.Y."/>
            <person name="Hsu C.Y."/>
            <person name="Yang H.T."/>
            <person name="Sudianto E."/>
            <person name="Hsu M.H."/>
            <person name="Wu K.P."/>
            <person name="Wang L.N."/>
            <person name="Leebens-Mack J.H."/>
            <person name="Tsai I.J."/>
        </authorList>
    </citation>
    <scope>NUCLEOTIDE SEQUENCE [LARGE SCALE GENOMIC DNA]</scope>
    <source>
        <strain evidence="9">cv. Chaw 1501</strain>
        <tissue evidence="8">Young leaves</tissue>
    </source>
</reference>
<dbReference type="InterPro" id="IPR036259">
    <property type="entry name" value="MFS_trans_sf"/>
</dbReference>
<evidence type="ECO:0000256" key="5">
    <source>
        <dbReference type="ARBA" id="ARBA00022989"/>
    </source>
</evidence>
<feature type="transmembrane region" description="Helical" evidence="7">
    <location>
        <begin position="91"/>
        <end position="114"/>
    </location>
</feature>
<keyword evidence="4 7" id="KW-0812">Transmembrane</keyword>
<evidence type="ECO:0000313" key="9">
    <source>
        <dbReference type="Proteomes" id="UP000283530"/>
    </source>
</evidence>
<accession>A0A3S4N3T5</accession>
<dbReference type="EMBL" id="QPKB01000001">
    <property type="protein sequence ID" value="RWR72429.1"/>
    <property type="molecule type" value="Genomic_DNA"/>
</dbReference>
<feature type="transmembrane region" description="Helical" evidence="7">
    <location>
        <begin position="264"/>
        <end position="284"/>
    </location>
</feature>
<keyword evidence="3" id="KW-0813">Transport</keyword>
<comment type="subcellular location">
    <subcellularLocation>
        <location evidence="1">Membrane</location>
        <topology evidence="1">Multi-pass membrane protein</topology>
    </subcellularLocation>
</comment>
<gene>
    <name evidence="8" type="ORF">CKAN_00065200</name>
</gene>
<keyword evidence="6 7" id="KW-0472">Membrane</keyword>
<comment type="similarity">
    <text evidence="2">Belongs to the SLC29A/ENT transporter (TC 2.A.57) family.</text>
</comment>
<feature type="transmembrane region" description="Helical" evidence="7">
    <location>
        <begin position="391"/>
        <end position="414"/>
    </location>
</feature>
<dbReference type="PANTHER" id="PTHR10332:SF77">
    <property type="entry name" value="EQUILIBRATIVE NUCLEOTIDE TRANSPORTER 8"/>
    <property type="match status" value="1"/>
</dbReference>
<dbReference type="SUPFAM" id="SSF103473">
    <property type="entry name" value="MFS general substrate transporter"/>
    <property type="match status" value="1"/>
</dbReference>
<feature type="transmembrane region" description="Helical" evidence="7">
    <location>
        <begin position="190"/>
        <end position="211"/>
    </location>
</feature>
<sequence>MEGGKLVNVRMAPKDRYNLAYIIHFMLGMGNLLPWNALITAVDYFGYLYPEEHVDKAFSVAYMGSALPVLIVLVSWTNWGRRPSTKLRMNLGLLLFVFSLLAVPIMDWTCTLGAKRSNRAYSATIAAVAVCGLADGLVGGSLIGSVGVLPNRYMQAVFAGTACSGVLLSSLRIITKASLPHTPKGLQTSAHLYFMISSSIILGCIVCYNILDKLPIIKHYRHPTSPVNCSLQEDPPSSPTGVLCKASEPSSQPKFWDVWRRIRCLTFAILIIYTVTLSIFPGYITENVHSKLLRDWYPILLITTYNLSDLVGKCLTAAYVLKSTKKATCACIMRLLFYPVFAACIHGPKFLQTEIPMIFLTSALGVTNGYLTSVLMILAPRSVPASEAETAGIVMVLFLGIGLVGGSVLGWFWII</sequence>
<feature type="transmembrane region" description="Helical" evidence="7">
    <location>
        <begin position="21"/>
        <end position="47"/>
    </location>
</feature>
<feature type="transmembrane region" description="Helical" evidence="7">
    <location>
        <begin position="156"/>
        <end position="175"/>
    </location>
</feature>
<proteinExistence type="inferred from homology"/>
<organism evidence="8 9">
    <name type="scientific">Cinnamomum micranthum f. kanehirae</name>
    <dbReference type="NCBI Taxonomy" id="337451"/>
    <lineage>
        <taxon>Eukaryota</taxon>
        <taxon>Viridiplantae</taxon>
        <taxon>Streptophyta</taxon>
        <taxon>Embryophyta</taxon>
        <taxon>Tracheophyta</taxon>
        <taxon>Spermatophyta</taxon>
        <taxon>Magnoliopsida</taxon>
        <taxon>Magnoliidae</taxon>
        <taxon>Laurales</taxon>
        <taxon>Lauraceae</taxon>
        <taxon>Cinnamomum</taxon>
    </lineage>
</organism>